<dbReference type="OrthoDB" id="9812068at2"/>
<organism evidence="3 4">
    <name type="scientific">Deinococcus psychrotolerans</name>
    <dbReference type="NCBI Taxonomy" id="2489213"/>
    <lineage>
        <taxon>Bacteria</taxon>
        <taxon>Thermotogati</taxon>
        <taxon>Deinococcota</taxon>
        <taxon>Deinococci</taxon>
        <taxon>Deinococcales</taxon>
        <taxon>Deinococcaceae</taxon>
        <taxon>Deinococcus</taxon>
    </lineage>
</organism>
<proteinExistence type="predicted"/>
<dbReference type="InterPro" id="IPR005151">
    <property type="entry name" value="Tail-specific_protease"/>
</dbReference>
<dbReference type="GO" id="GO:0006508">
    <property type="term" value="P:proteolysis"/>
    <property type="evidence" value="ECO:0007669"/>
    <property type="project" value="InterPro"/>
</dbReference>
<dbReference type="EMBL" id="CP034183">
    <property type="protein sequence ID" value="AZI41677.1"/>
    <property type="molecule type" value="Genomic_DNA"/>
</dbReference>
<sequence>MREPIPGRLRSRSPNQTIGTGGEFGGVEWEASSSNLSHPSGPIRHNNAMTHQPLPALLLLSLSLLSACTSTTTPTTPTSKTTSPPVASGDDVPTVARATRPAAPNCAVQSLASQVVGGDLAKLSYANRWPTLRTQASASTLAGLLLDTRKLINANYYGFSPVDLQALHETWEANFRKTFGNLQQAVPSTADPLMAQYISAINDDHTFYLSPASYQAFKNQGSGSPTPSPKFGFRFAAVPGEDGAVLIDIDAGTPAAAAGLQRGDTILSVNGVALTRSSSDDNAAASQYSSVLAAAITRGGSVTLGIRRGATPLSIAVTPSIVSSSSVPSGRMLGSTYVLRLPSFATTGTAQRVHDLVRAAQKAGASSLILDLRGNRGGLVSEATGVSAAFAPKLAGQTLEFIDAQDLTFFYDAQSGQVAGRGVCLKNTEALTTIQNPALWTGKLATLVNADSASASEVVTETLQKAGASAFGEVTVGVGNTATTISDLGSGNRGLSVTIARSRALDGQYLTAKVAPNVAVGDDLKALAHGNDLPLEAALGRVQ</sequence>
<gene>
    <name evidence="3" type="ORF">EHF33_02025</name>
</gene>
<dbReference type="SUPFAM" id="SSF50156">
    <property type="entry name" value="PDZ domain-like"/>
    <property type="match status" value="1"/>
</dbReference>
<dbReference type="PANTHER" id="PTHR32060:SF30">
    <property type="entry name" value="CARBOXY-TERMINAL PROCESSING PROTEASE CTPA"/>
    <property type="match status" value="1"/>
</dbReference>
<feature type="region of interest" description="Disordered" evidence="1">
    <location>
        <begin position="1"/>
        <end position="38"/>
    </location>
</feature>
<dbReference type="SUPFAM" id="SSF52096">
    <property type="entry name" value="ClpP/crotonase"/>
    <property type="match status" value="1"/>
</dbReference>
<evidence type="ECO:0000256" key="1">
    <source>
        <dbReference type="SAM" id="MobiDB-lite"/>
    </source>
</evidence>
<dbReference type="GO" id="GO:0008236">
    <property type="term" value="F:serine-type peptidase activity"/>
    <property type="evidence" value="ECO:0007669"/>
    <property type="project" value="InterPro"/>
</dbReference>
<dbReference type="GO" id="GO:0030288">
    <property type="term" value="C:outer membrane-bounded periplasmic space"/>
    <property type="evidence" value="ECO:0007669"/>
    <property type="project" value="TreeGrafter"/>
</dbReference>
<dbReference type="Proteomes" id="UP000276417">
    <property type="component" value="Chromosome 1"/>
</dbReference>
<dbReference type="Pfam" id="PF03572">
    <property type="entry name" value="Peptidase_S41"/>
    <property type="match status" value="1"/>
</dbReference>
<dbReference type="InterPro" id="IPR041489">
    <property type="entry name" value="PDZ_6"/>
</dbReference>
<evidence type="ECO:0000313" key="3">
    <source>
        <dbReference type="EMBL" id="AZI41677.1"/>
    </source>
</evidence>
<reference evidence="3 4" key="1">
    <citation type="submission" date="2018-11" db="EMBL/GenBank/DDBJ databases">
        <title>Deinococcus shelandsis sp. nov., isolated from South Shetland Islands soil of Antarctica.</title>
        <authorList>
            <person name="Tian J."/>
        </authorList>
    </citation>
    <scope>NUCLEOTIDE SEQUENCE [LARGE SCALE GENOMIC DNA]</scope>
    <source>
        <strain evidence="3 4">S14-83T</strain>
    </source>
</reference>
<dbReference type="InterPro" id="IPR029045">
    <property type="entry name" value="ClpP/crotonase-like_dom_sf"/>
</dbReference>
<accession>A0A3G8YBU5</accession>
<dbReference type="Gene3D" id="2.30.42.10">
    <property type="match status" value="1"/>
</dbReference>
<dbReference type="InterPro" id="IPR001478">
    <property type="entry name" value="PDZ"/>
</dbReference>
<keyword evidence="4" id="KW-1185">Reference proteome</keyword>
<dbReference type="SMART" id="SM00245">
    <property type="entry name" value="TSPc"/>
    <property type="match status" value="1"/>
</dbReference>
<dbReference type="SMART" id="SM00228">
    <property type="entry name" value="PDZ"/>
    <property type="match status" value="1"/>
</dbReference>
<dbReference type="GO" id="GO:0004175">
    <property type="term" value="F:endopeptidase activity"/>
    <property type="evidence" value="ECO:0007669"/>
    <property type="project" value="TreeGrafter"/>
</dbReference>
<dbReference type="PANTHER" id="PTHR32060">
    <property type="entry name" value="TAIL-SPECIFIC PROTEASE"/>
    <property type="match status" value="1"/>
</dbReference>
<protein>
    <submittedName>
        <fullName evidence="3">PDZ domain-containing protein</fullName>
    </submittedName>
</protein>
<evidence type="ECO:0000313" key="4">
    <source>
        <dbReference type="Proteomes" id="UP000276417"/>
    </source>
</evidence>
<dbReference type="InterPro" id="IPR036034">
    <property type="entry name" value="PDZ_sf"/>
</dbReference>
<feature type="region of interest" description="Disordered" evidence="1">
    <location>
        <begin position="70"/>
        <end position="90"/>
    </location>
</feature>
<evidence type="ECO:0000259" key="2">
    <source>
        <dbReference type="PROSITE" id="PS50106"/>
    </source>
</evidence>
<dbReference type="Pfam" id="PF17820">
    <property type="entry name" value="PDZ_6"/>
    <property type="match status" value="1"/>
</dbReference>
<dbReference type="KEGG" id="dph:EHF33_02025"/>
<dbReference type="GO" id="GO:0007165">
    <property type="term" value="P:signal transduction"/>
    <property type="evidence" value="ECO:0007669"/>
    <property type="project" value="TreeGrafter"/>
</dbReference>
<name>A0A3G8YBU5_9DEIO</name>
<dbReference type="PROSITE" id="PS50106">
    <property type="entry name" value="PDZ"/>
    <property type="match status" value="1"/>
</dbReference>
<dbReference type="Gene3D" id="3.90.226.10">
    <property type="entry name" value="2-enoyl-CoA Hydratase, Chain A, domain 1"/>
    <property type="match status" value="1"/>
</dbReference>
<dbReference type="CDD" id="cd06567">
    <property type="entry name" value="Peptidase_S41"/>
    <property type="match status" value="1"/>
</dbReference>
<dbReference type="AlphaFoldDB" id="A0A3G8YBU5"/>
<feature type="compositionally biased region" description="Low complexity" evidence="1">
    <location>
        <begin position="70"/>
        <end position="85"/>
    </location>
</feature>
<feature type="domain" description="PDZ" evidence="2">
    <location>
        <begin position="214"/>
        <end position="283"/>
    </location>
</feature>